<evidence type="ECO:0000313" key="2">
    <source>
        <dbReference type="Proteomes" id="UP000266861"/>
    </source>
</evidence>
<name>A0A397JBA6_9GLOM</name>
<evidence type="ECO:0000313" key="1">
    <source>
        <dbReference type="EMBL" id="RHZ85615.1"/>
    </source>
</evidence>
<gene>
    <name evidence="1" type="ORF">Glove_63g114</name>
</gene>
<reference evidence="1 2" key="1">
    <citation type="submission" date="2018-08" db="EMBL/GenBank/DDBJ databases">
        <title>Genome and evolution of the arbuscular mycorrhizal fungus Diversispora epigaea (formerly Glomus versiforme) and its bacterial endosymbionts.</title>
        <authorList>
            <person name="Sun X."/>
            <person name="Fei Z."/>
            <person name="Harrison M."/>
        </authorList>
    </citation>
    <scope>NUCLEOTIDE SEQUENCE [LARGE SCALE GENOMIC DNA]</scope>
    <source>
        <strain evidence="1 2">IT104</strain>
    </source>
</reference>
<keyword evidence="2" id="KW-1185">Reference proteome</keyword>
<dbReference type="EMBL" id="PQFF01000060">
    <property type="protein sequence ID" value="RHZ85615.1"/>
    <property type="molecule type" value="Genomic_DNA"/>
</dbReference>
<dbReference type="AlphaFoldDB" id="A0A397JBA6"/>
<dbReference type="Proteomes" id="UP000266861">
    <property type="component" value="Unassembled WGS sequence"/>
</dbReference>
<protein>
    <submittedName>
        <fullName evidence="1">Uncharacterized protein</fullName>
    </submittedName>
</protein>
<comment type="caution">
    <text evidence="1">The sequence shown here is derived from an EMBL/GenBank/DDBJ whole genome shotgun (WGS) entry which is preliminary data.</text>
</comment>
<dbReference type="OrthoDB" id="10627734at2759"/>
<proteinExistence type="predicted"/>
<accession>A0A397JBA6</accession>
<organism evidence="1 2">
    <name type="scientific">Diversispora epigaea</name>
    <dbReference type="NCBI Taxonomy" id="1348612"/>
    <lineage>
        <taxon>Eukaryota</taxon>
        <taxon>Fungi</taxon>
        <taxon>Fungi incertae sedis</taxon>
        <taxon>Mucoromycota</taxon>
        <taxon>Glomeromycotina</taxon>
        <taxon>Glomeromycetes</taxon>
        <taxon>Diversisporales</taxon>
        <taxon>Diversisporaceae</taxon>
        <taxon>Diversispora</taxon>
    </lineage>
</organism>
<sequence>MVASLILIRYIHFLLERQISNHILSCDYHYMCPLTTLSLSAKDYDVRMEIGRWLNRLTQLPQKIFYYPVSVRQKRTHYESSEKLSENSNKISNLPLFASYIYNQMNLYIPQSNNKVCQSSKSSGRIKSLPLNRVATGHSRIARNGPTRWMSAWVSKTLGGLHRSPLNRVANGPTRQS</sequence>